<dbReference type="PANTHER" id="PTHR48090">
    <property type="entry name" value="UNDECAPRENYL-PHOSPHATE 4-DEOXY-4-FORMAMIDO-L-ARABINOSE TRANSFERASE-RELATED"/>
    <property type="match status" value="1"/>
</dbReference>
<organism evidence="4 5">
    <name type="scientific">Candidatus Syntropharchaeum butanivorans</name>
    <dbReference type="NCBI Taxonomy" id="1839936"/>
    <lineage>
        <taxon>Archaea</taxon>
        <taxon>Methanobacteriati</taxon>
        <taxon>Methanobacteriota</taxon>
        <taxon>Stenosarchaea group</taxon>
        <taxon>Methanomicrobia</taxon>
        <taxon>Methanosarcinales</taxon>
        <taxon>ANME-2 cluster</taxon>
        <taxon>Candidatus Syntropharchaeum</taxon>
    </lineage>
</organism>
<dbReference type="AlphaFoldDB" id="A0A1F2P484"/>
<evidence type="ECO:0000313" key="4">
    <source>
        <dbReference type="EMBL" id="OFV65973.1"/>
    </source>
</evidence>
<evidence type="ECO:0000313" key="5">
    <source>
        <dbReference type="Proteomes" id="UP000185779"/>
    </source>
</evidence>
<dbReference type="GO" id="GO:0016757">
    <property type="term" value="F:glycosyltransferase activity"/>
    <property type="evidence" value="ECO:0007669"/>
    <property type="project" value="UniProtKB-KW"/>
</dbReference>
<evidence type="ECO:0000259" key="2">
    <source>
        <dbReference type="Pfam" id="PF00535"/>
    </source>
</evidence>
<dbReference type="InterPro" id="IPR029044">
    <property type="entry name" value="Nucleotide-diphossugar_trans"/>
</dbReference>
<evidence type="ECO:0000256" key="1">
    <source>
        <dbReference type="SAM" id="Phobius"/>
    </source>
</evidence>
<dbReference type="EC" id="2.4.1.-" evidence="3"/>
<dbReference type="PANTHER" id="PTHR48090:SF7">
    <property type="entry name" value="RFBJ PROTEIN"/>
    <property type="match status" value="1"/>
</dbReference>
<dbReference type="InterPro" id="IPR026456">
    <property type="entry name" value="GCTrfase_AglJ"/>
</dbReference>
<feature type="domain" description="Glycosyltransferase 2-like" evidence="2">
    <location>
        <begin position="9"/>
        <end position="159"/>
    </location>
</feature>
<dbReference type="InterPro" id="IPR001173">
    <property type="entry name" value="Glyco_trans_2-like"/>
</dbReference>
<reference evidence="4 5" key="1">
    <citation type="submission" date="2016-05" db="EMBL/GenBank/DDBJ databases">
        <title>Microbial consortia oxidize butane by reversing methanogenesis.</title>
        <authorList>
            <person name="Laso-Perez R."/>
            <person name="Richter M."/>
            <person name="Wegener G."/>
            <person name="Musat F."/>
        </authorList>
    </citation>
    <scope>NUCLEOTIDE SEQUENCE [LARGE SCALE GENOMIC DNA]</scope>
    <source>
        <strain evidence="4">BOX1</strain>
    </source>
</reference>
<dbReference type="Proteomes" id="UP000885936">
    <property type="component" value="Unassembled WGS sequence"/>
</dbReference>
<keyword evidence="1" id="KW-0472">Membrane</keyword>
<keyword evidence="1" id="KW-0812">Transmembrane</keyword>
<name>A0A1F2P484_9EURY</name>
<keyword evidence="3" id="KW-0328">Glycosyltransferase</keyword>
<feature type="transmembrane region" description="Helical" evidence="1">
    <location>
        <begin position="262"/>
        <end position="290"/>
    </location>
</feature>
<keyword evidence="5" id="KW-1185">Reference proteome</keyword>
<dbReference type="NCBIfam" id="TIGR04182">
    <property type="entry name" value="glyco_TIGR04182"/>
    <property type="match status" value="1"/>
</dbReference>
<dbReference type="InterPro" id="IPR050256">
    <property type="entry name" value="Glycosyltransferase_2"/>
</dbReference>
<dbReference type="STRING" id="1839936.SBU_001155"/>
<feature type="transmembrane region" description="Helical" evidence="1">
    <location>
        <begin position="227"/>
        <end position="250"/>
    </location>
</feature>
<dbReference type="Proteomes" id="UP000185779">
    <property type="component" value="Unassembled WGS sequence"/>
</dbReference>
<dbReference type="Gene3D" id="3.90.550.10">
    <property type="entry name" value="Spore Coat Polysaccharide Biosynthesis Protein SpsA, Chain A"/>
    <property type="match status" value="1"/>
</dbReference>
<evidence type="ECO:0000313" key="3">
    <source>
        <dbReference type="EMBL" id="HEC57616.1"/>
    </source>
</evidence>
<dbReference type="EC" id="2.-.-.-" evidence="4"/>
<dbReference type="EMBL" id="LYOR01000005">
    <property type="protein sequence ID" value="OFV65973.1"/>
    <property type="molecule type" value="Genomic_DNA"/>
</dbReference>
<sequence length="303" mass="33823">MRDKDDVLIFIPTLNEADSIASLIKEFREAGFDRILVIDGGSTDGTREIAAGEGAEVILQQGKGKGMAVRQAFELADSDILVMVDGDGTYLAADAPRLIEPIRSDKADHVIGNRFKGYEKGAFSRLNLVGNQILNRIFGMLYGVWLEDILSGYRAFSRRAYSSFDLREKGFGIEAEITAETIKKDLKIIEVPITYRTRSGRSKLKPVRDGIRIGFTIYKLLRTYKPFFYFGLIGALFLLIGLASGAYVVWEWMKTPRVEHTLLTIFTTLMILTGVQIIIFGVLSDLILLLHKEVMGSIKGGRE</sequence>
<keyword evidence="1" id="KW-1133">Transmembrane helix</keyword>
<accession>A0A1F2P484</accession>
<dbReference type="EMBL" id="DRIE01000114">
    <property type="protein sequence ID" value="HEC57616.1"/>
    <property type="molecule type" value="Genomic_DNA"/>
</dbReference>
<comment type="caution">
    <text evidence="4">The sequence shown here is derived from an EMBL/GenBank/DDBJ whole genome shotgun (WGS) entry which is preliminary data.</text>
</comment>
<keyword evidence="4" id="KW-0808">Transferase</keyword>
<gene>
    <name evidence="3" type="primary">aglJ</name>
    <name evidence="3" type="ORF">ENI32_07055</name>
    <name evidence="4" type="ORF">SBU_001155</name>
</gene>
<dbReference type="CDD" id="cd04179">
    <property type="entry name" value="DPM_DPG-synthase_like"/>
    <property type="match status" value="1"/>
</dbReference>
<dbReference type="Pfam" id="PF00535">
    <property type="entry name" value="Glycos_transf_2"/>
    <property type="match status" value="1"/>
</dbReference>
<dbReference type="SUPFAM" id="SSF53448">
    <property type="entry name" value="Nucleotide-diphospho-sugar transferases"/>
    <property type="match status" value="1"/>
</dbReference>
<proteinExistence type="predicted"/>
<reference evidence="3" key="2">
    <citation type="journal article" date="2020" name="mSystems">
        <title>Genome- and Community-Level Interaction Insights into Carbon Utilization and Element Cycling Functions of Hydrothermarchaeota in Hydrothermal Sediment.</title>
        <authorList>
            <person name="Zhou Z."/>
            <person name="Liu Y."/>
            <person name="Xu W."/>
            <person name="Pan J."/>
            <person name="Luo Z.H."/>
            <person name="Li M."/>
        </authorList>
    </citation>
    <scope>NUCLEOTIDE SEQUENCE [LARGE SCALE GENOMIC DNA]</scope>
    <source>
        <strain evidence="3">HyVt-386</strain>
    </source>
</reference>
<protein>
    <submittedName>
        <fullName evidence="4">Glycosyl transferase family 2</fullName>
        <ecNumber evidence="4">2.-.-.-</ecNumber>
    </submittedName>
    <submittedName>
        <fullName evidence="3">S-layer glycoprotein N-glycosyltransferase AglJ</fullName>
        <ecNumber evidence="3">2.4.1.-</ecNumber>
    </submittedName>
</protein>